<evidence type="ECO:0000313" key="2">
    <source>
        <dbReference type="Proteomes" id="UP000019374"/>
    </source>
</evidence>
<accession>T5AMP8</accession>
<dbReference type="Proteomes" id="UP000019374">
    <property type="component" value="Unassembled WGS sequence"/>
</dbReference>
<name>T5AMP8_OPHSC</name>
<gene>
    <name evidence="1" type="ORF">OCS_00597</name>
</gene>
<proteinExistence type="predicted"/>
<dbReference type="AlphaFoldDB" id="T5AMP8"/>
<protein>
    <submittedName>
        <fullName evidence="1">Uncharacterized protein</fullName>
    </submittedName>
</protein>
<evidence type="ECO:0000313" key="1">
    <source>
        <dbReference type="EMBL" id="EQL03681.1"/>
    </source>
</evidence>
<organism evidence="1 2">
    <name type="scientific">Ophiocordyceps sinensis (strain Co18 / CGMCC 3.14243)</name>
    <name type="common">Yarsagumba caterpillar fungus</name>
    <name type="synonym">Hirsutella sinensis</name>
    <dbReference type="NCBI Taxonomy" id="911162"/>
    <lineage>
        <taxon>Eukaryota</taxon>
        <taxon>Fungi</taxon>
        <taxon>Dikarya</taxon>
        <taxon>Ascomycota</taxon>
        <taxon>Pezizomycotina</taxon>
        <taxon>Sordariomycetes</taxon>
        <taxon>Hypocreomycetidae</taxon>
        <taxon>Hypocreales</taxon>
        <taxon>Ophiocordycipitaceae</taxon>
        <taxon>Ophiocordyceps</taxon>
    </lineage>
</organism>
<sequence>MSTKVWFTGVESGPAVASAVTRAGVRVGAQFRGLLPRALGRRLVRVAQRYVVVRAVTGFVRSAVSQGSQYAAELALLLASAQVASYNQPLPC</sequence>
<reference evidence="1 2" key="1">
    <citation type="journal article" date="2013" name="Chin. Sci. Bull.">
        <title>Genome survey uncovers the secrets of sex and lifestyle in caterpillar fungus.</title>
        <authorList>
            <person name="Hu X."/>
            <person name="Zhang Y."/>
            <person name="Xiao G."/>
            <person name="Zheng P."/>
            <person name="Xia Y."/>
            <person name="Zhang X."/>
            <person name="St Leger R.J."/>
            <person name="Liu X."/>
            <person name="Wang C."/>
        </authorList>
    </citation>
    <scope>NUCLEOTIDE SEQUENCE [LARGE SCALE GENOMIC DNA]</scope>
    <source>
        <strain evidence="2">Co18 / CGMCC 3.14243</strain>
        <tissue evidence="1">Fruit-body</tissue>
    </source>
</reference>
<dbReference type="HOGENOM" id="CLU_2413860_0_0_1"/>
<dbReference type="EMBL" id="KE652198">
    <property type="protein sequence ID" value="EQL03681.1"/>
    <property type="molecule type" value="Genomic_DNA"/>
</dbReference>